<organism evidence="1 2">
    <name type="scientific">Hypoxylon rubiginosum</name>
    <dbReference type="NCBI Taxonomy" id="110542"/>
    <lineage>
        <taxon>Eukaryota</taxon>
        <taxon>Fungi</taxon>
        <taxon>Dikarya</taxon>
        <taxon>Ascomycota</taxon>
        <taxon>Pezizomycotina</taxon>
        <taxon>Sordariomycetes</taxon>
        <taxon>Xylariomycetidae</taxon>
        <taxon>Xylariales</taxon>
        <taxon>Hypoxylaceae</taxon>
        <taxon>Hypoxylon</taxon>
    </lineage>
</organism>
<reference evidence="1 2" key="1">
    <citation type="journal article" date="2022" name="New Phytol.">
        <title>Ecological generalism drives hyperdiversity of secondary metabolite gene clusters in xylarialean endophytes.</title>
        <authorList>
            <person name="Franco M.E.E."/>
            <person name="Wisecaver J.H."/>
            <person name="Arnold A.E."/>
            <person name="Ju Y.M."/>
            <person name="Slot J.C."/>
            <person name="Ahrendt S."/>
            <person name="Moore L.P."/>
            <person name="Eastman K.E."/>
            <person name="Scott K."/>
            <person name="Konkel Z."/>
            <person name="Mondo S.J."/>
            <person name="Kuo A."/>
            <person name="Hayes R.D."/>
            <person name="Haridas S."/>
            <person name="Andreopoulos B."/>
            <person name="Riley R."/>
            <person name="LaButti K."/>
            <person name="Pangilinan J."/>
            <person name="Lipzen A."/>
            <person name="Amirebrahimi M."/>
            <person name="Yan J."/>
            <person name="Adam C."/>
            <person name="Keymanesh K."/>
            <person name="Ng V."/>
            <person name="Louie K."/>
            <person name="Northen T."/>
            <person name="Drula E."/>
            <person name="Henrissat B."/>
            <person name="Hsieh H.M."/>
            <person name="Youens-Clark K."/>
            <person name="Lutzoni F."/>
            <person name="Miadlikowska J."/>
            <person name="Eastwood D.C."/>
            <person name="Hamelin R.C."/>
            <person name="Grigoriev I.V."/>
            <person name="U'Ren J.M."/>
        </authorList>
    </citation>
    <scope>NUCLEOTIDE SEQUENCE [LARGE SCALE GENOMIC DNA]</scope>
    <source>
        <strain evidence="1 2">CBS 119005</strain>
    </source>
</reference>
<proteinExistence type="predicted"/>
<comment type="caution">
    <text evidence="1">The sequence shown here is derived from an EMBL/GenBank/DDBJ whole genome shotgun (WGS) entry which is preliminary data.</text>
</comment>
<sequence length="459" mass="52321">MSSTTSTSSIHSTLAMPPALSHISRNFMGLAADYPWSSEFDECLATTAKGKQCNRPLGSANKSLAENLLGEIKSLDRYPSTNAGLKSISSFLEAIHCWQHYRSVRRKFEDDQKRIMPFENGNSTANGSENDDSTTVGFEEIKIKEADEDPETMEINKRDEDPDAMMFKRMLSRFGNHEHDVNRFKIGFTPKTLPERLADCKPCAKCWRVIEIRESTEAFAGAQRVETLVHADLQHSCEPSQDCSHCEKRGVRDHVFKATEQEVLDSVRRWAKFVRLPVYRDGELTEDALKTFDLVCMPLVKGLLLESLTRDAPVSQANSETPRAMNEQEESVLTQDIKSIEGHVKLLTIYRNRETRSITKEISRMWRRFSAKSDSRGDGKEDAKATGVFVNLLEGFYAVDIHEAKKNRQITEGEFNSRLRRQLDDFQAVFSQVWDEDQLKQKLDSGRDHHKTEDVTTAR</sequence>
<evidence type="ECO:0000313" key="1">
    <source>
        <dbReference type="EMBL" id="KAI4867397.1"/>
    </source>
</evidence>
<keyword evidence="2" id="KW-1185">Reference proteome</keyword>
<name>A0ACB9Z6S5_9PEZI</name>
<accession>A0ACB9Z6S5</accession>
<protein>
    <submittedName>
        <fullName evidence="1">Uncharacterized protein</fullName>
    </submittedName>
</protein>
<dbReference type="Proteomes" id="UP001497700">
    <property type="component" value="Unassembled WGS sequence"/>
</dbReference>
<gene>
    <name evidence="1" type="ORF">F4820DRAFT_467997</name>
</gene>
<dbReference type="EMBL" id="MU393448">
    <property type="protein sequence ID" value="KAI4867397.1"/>
    <property type="molecule type" value="Genomic_DNA"/>
</dbReference>
<evidence type="ECO:0000313" key="2">
    <source>
        <dbReference type="Proteomes" id="UP001497700"/>
    </source>
</evidence>